<evidence type="ECO:0008006" key="3">
    <source>
        <dbReference type="Google" id="ProtNLM"/>
    </source>
</evidence>
<evidence type="ECO:0000313" key="2">
    <source>
        <dbReference type="Proteomes" id="UP000218432"/>
    </source>
</evidence>
<accession>A0A1Y1BKS2</accession>
<dbReference type="RefSeq" id="WP_096473193.1">
    <property type="nucleotide sequence ID" value="NZ_AP018112.1"/>
</dbReference>
<dbReference type="InterPro" id="IPR025562">
    <property type="entry name" value="Tae4"/>
</dbReference>
<dbReference type="Pfam" id="PF14113">
    <property type="entry name" value="Tae4"/>
    <property type="match status" value="1"/>
</dbReference>
<dbReference type="Gene3D" id="4.10.280.80">
    <property type="match status" value="1"/>
</dbReference>
<proteinExistence type="predicted"/>
<gene>
    <name evidence="1" type="ORF">BSFP_033340</name>
</gene>
<organism evidence="1 2">
    <name type="scientific">Burkholderia stabilis</name>
    <dbReference type="NCBI Taxonomy" id="95485"/>
    <lineage>
        <taxon>Bacteria</taxon>
        <taxon>Pseudomonadati</taxon>
        <taxon>Pseudomonadota</taxon>
        <taxon>Betaproteobacteria</taxon>
        <taxon>Burkholderiales</taxon>
        <taxon>Burkholderiaceae</taxon>
        <taxon>Burkholderia</taxon>
        <taxon>Burkholderia cepacia complex</taxon>
    </lineage>
</organism>
<evidence type="ECO:0000313" key="1">
    <source>
        <dbReference type="EMBL" id="BAX60473.1"/>
    </source>
</evidence>
<sequence length="208" mass="23226">MPNEKTAVKTTAVPKSHKEVELRSVTFSELWNNYAHGNPYDDPNGQYQNQCAIRMSVTLHNVGIEMKSFSQKRVRPMPGKPTLGRLLLNGKSTATRAYEFAEWLKLRPMAGLPAPENVTGADWENKVKGRTGIIFFFGYWQQQGDAANDLSGGHIDLWNGSRLPVSSTRGLFASIGRRIGISSLQIPLTDVGYSDLAKSKTILFWEIR</sequence>
<name>A0A1Y1BKS2_9BURK</name>
<dbReference type="AlphaFoldDB" id="A0A1Y1BKS2"/>
<dbReference type="EMBL" id="AP018112">
    <property type="protein sequence ID" value="BAX60473.1"/>
    <property type="molecule type" value="Genomic_DNA"/>
</dbReference>
<reference evidence="1 2" key="1">
    <citation type="journal article" date="2017" name="Genome Announc.">
        <title>Complete Genome Sequence of Burkholderia stabilis FERMP-21014.</title>
        <authorList>
            <person name="Konishi K."/>
            <person name="Kumagai T."/>
            <person name="Sakasegawa S."/>
            <person name="Tamura T."/>
        </authorList>
    </citation>
    <scope>NUCLEOTIDE SEQUENCE [LARGE SCALE GENOMIC DNA]</scope>
    <source>
        <strain evidence="1 2">FERMP-21014</strain>
    </source>
</reference>
<dbReference type="Proteomes" id="UP000218432">
    <property type="component" value="Chromosome 2"/>
</dbReference>
<dbReference type="Gene3D" id="3.90.1720.80">
    <property type="match status" value="1"/>
</dbReference>
<protein>
    <recommendedName>
        <fullName evidence="3">Type VI secretion system (T6SS), amidase effector protein 4</fullName>
    </recommendedName>
</protein>